<organism evidence="1 2">
    <name type="scientific">Trichonephila clavata</name>
    <name type="common">Joro spider</name>
    <name type="synonym">Nephila clavata</name>
    <dbReference type="NCBI Taxonomy" id="2740835"/>
    <lineage>
        <taxon>Eukaryota</taxon>
        <taxon>Metazoa</taxon>
        <taxon>Ecdysozoa</taxon>
        <taxon>Arthropoda</taxon>
        <taxon>Chelicerata</taxon>
        <taxon>Arachnida</taxon>
        <taxon>Araneae</taxon>
        <taxon>Araneomorphae</taxon>
        <taxon>Entelegynae</taxon>
        <taxon>Araneoidea</taxon>
        <taxon>Nephilidae</taxon>
        <taxon>Trichonephila</taxon>
    </lineage>
</organism>
<reference evidence="1" key="1">
    <citation type="submission" date="2020-07" db="EMBL/GenBank/DDBJ databases">
        <title>Multicomponent nature underlies the extraordinary mechanical properties of spider dragline silk.</title>
        <authorList>
            <person name="Kono N."/>
            <person name="Nakamura H."/>
            <person name="Mori M."/>
            <person name="Yoshida Y."/>
            <person name="Ohtoshi R."/>
            <person name="Malay A.D."/>
            <person name="Moran D.A.P."/>
            <person name="Tomita M."/>
            <person name="Numata K."/>
            <person name="Arakawa K."/>
        </authorList>
    </citation>
    <scope>NUCLEOTIDE SEQUENCE</scope>
</reference>
<evidence type="ECO:0000313" key="2">
    <source>
        <dbReference type="Proteomes" id="UP000887116"/>
    </source>
</evidence>
<comment type="caution">
    <text evidence="1">The sequence shown here is derived from an EMBL/GenBank/DDBJ whole genome shotgun (WGS) entry which is preliminary data.</text>
</comment>
<proteinExistence type="predicted"/>
<evidence type="ECO:0000313" key="1">
    <source>
        <dbReference type="EMBL" id="GFR05310.1"/>
    </source>
</evidence>
<keyword evidence="2" id="KW-1185">Reference proteome</keyword>
<accession>A0A8X6IID7</accession>
<dbReference type="Proteomes" id="UP000887116">
    <property type="component" value="Unassembled WGS sequence"/>
</dbReference>
<gene>
    <name evidence="1" type="ORF">TNCT_160521</name>
</gene>
<protein>
    <submittedName>
        <fullName evidence="1">Uncharacterized protein</fullName>
    </submittedName>
</protein>
<dbReference type="AlphaFoldDB" id="A0A8X6IID7"/>
<sequence>MMPHFLNTWVGFAVFEVDKPSIIPLMTYANFFQSVERKKKRKSDNLLPELLLVPIRKWTYASFLEMGGNFIVLEMQIIFRLEGKQINR</sequence>
<name>A0A8X6IID7_TRICU</name>
<dbReference type="EMBL" id="BMAO01015938">
    <property type="protein sequence ID" value="GFR05310.1"/>
    <property type="molecule type" value="Genomic_DNA"/>
</dbReference>